<dbReference type="eggNOG" id="COG0457">
    <property type="taxonomic scope" value="Bacteria"/>
</dbReference>
<keyword evidence="2" id="KW-1185">Reference proteome</keyword>
<comment type="caution">
    <text evidence="1">The sequence shown here is derived from an EMBL/GenBank/DDBJ whole genome shotgun (WGS) entry which is preliminary data.</text>
</comment>
<sequence>MPDQGDSPLLPDLLLRIDENDLEGSFRPIFESAKERAEQVKRIEEAYASGKAPIALLAAAGGGTVFDFWDFLRHHGNIKIKMALGTAAERNAATQSVLATPGLIVDPVTLYGAQTLGFVDSLL</sequence>
<organism evidence="1 2">
    <name type="scientific">Sagittula stellata (strain ATCC 700073 / DSM 11524 / E-37)</name>
    <dbReference type="NCBI Taxonomy" id="388399"/>
    <lineage>
        <taxon>Bacteria</taxon>
        <taxon>Pseudomonadati</taxon>
        <taxon>Pseudomonadota</taxon>
        <taxon>Alphaproteobacteria</taxon>
        <taxon>Rhodobacterales</taxon>
        <taxon>Roseobacteraceae</taxon>
        <taxon>Sagittula</taxon>
    </lineage>
</organism>
<name>A3K865_SAGS3</name>
<protein>
    <recommendedName>
        <fullName evidence="3">Deoxyhypusine synthase</fullName>
    </recommendedName>
</protein>
<evidence type="ECO:0008006" key="3">
    <source>
        <dbReference type="Google" id="ProtNLM"/>
    </source>
</evidence>
<gene>
    <name evidence="1" type="ORF">SSE37_09823</name>
</gene>
<proteinExistence type="predicted"/>
<dbReference type="AlphaFoldDB" id="A3K865"/>
<reference evidence="1 2" key="1">
    <citation type="submission" date="2006-06" db="EMBL/GenBank/DDBJ databases">
        <authorList>
            <person name="Moran M.A."/>
            <person name="Ferriera S."/>
            <person name="Johnson J."/>
            <person name="Kravitz S."/>
            <person name="Beeson K."/>
            <person name="Sutton G."/>
            <person name="Rogers Y.-H."/>
            <person name="Friedman R."/>
            <person name="Frazier M."/>
            <person name="Venter J.C."/>
        </authorList>
    </citation>
    <scope>NUCLEOTIDE SEQUENCE [LARGE SCALE GENOMIC DNA]</scope>
    <source>
        <strain evidence="1 2">E-37</strain>
    </source>
</reference>
<evidence type="ECO:0000313" key="2">
    <source>
        <dbReference type="Proteomes" id="UP000005713"/>
    </source>
</evidence>
<dbReference type="Proteomes" id="UP000005713">
    <property type="component" value="Unassembled WGS sequence"/>
</dbReference>
<evidence type="ECO:0000313" key="1">
    <source>
        <dbReference type="EMBL" id="EBA06544.1"/>
    </source>
</evidence>
<dbReference type="EMBL" id="AAYA01000014">
    <property type="protein sequence ID" value="EBA06544.1"/>
    <property type="molecule type" value="Genomic_DNA"/>
</dbReference>
<accession>A3K865</accession>